<evidence type="ECO:0000256" key="4">
    <source>
        <dbReference type="ARBA" id="ARBA00022692"/>
    </source>
</evidence>
<keyword evidence="2" id="KW-0813">Transport</keyword>
<dbReference type="GO" id="GO:0016887">
    <property type="term" value="F:ATP hydrolysis activity"/>
    <property type="evidence" value="ECO:0007669"/>
    <property type="project" value="InterPro"/>
</dbReference>
<dbReference type="CDD" id="cd18546">
    <property type="entry name" value="ABC_6TM_Rv0194_D2_like"/>
    <property type="match status" value="1"/>
</dbReference>
<evidence type="ECO:0000313" key="15">
    <source>
        <dbReference type="Proteomes" id="UP000268084"/>
    </source>
</evidence>
<gene>
    <name evidence="14" type="ORF">EH165_02945</name>
</gene>
<feature type="transmembrane region" description="Helical" evidence="11">
    <location>
        <begin position="189"/>
        <end position="206"/>
    </location>
</feature>
<protein>
    <submittedName>
        <fullName evidence="14">ABC transporter ATP-binding protein</fullName>
    </submittedName>
</protein>
<feature type="domain" description="ABC transporter" evidence="12">
    <location>
        <begin position="387"/>
        <end position="621"/>
    </location>
</feature>
<keyword evidence="5" id="KW-0547">Nucleotide-binding</keyword>
<evidence type="ECO:0000256" key="3">
    <source>
        <dbReference type="ARBA" id="ARBA00022475"/>
    </source>
</evidence>
<dbReference type="SUPFAM" id="SSF52540">
    <property type="entry name" value="P-loop containing nucleoside triphosphate hydrolases"/>
    <property type="match status" value="1"/>
</dbReference>
<accession>A0A3G8ZU04</accession>
<keyword evidence="8 11" id="KW-0472">Membrane</keyword>
<dbReference type="OrthoDB" id="9806127at2"/>
<keyword evidence="4 11" id="KW-0812">Transmembrane</keyword>
<dbReference type="AlphaFoldDB" id="A0A3G8ZU04"/>
<evidence type="ECO:0000256" key="5">
    <source>
        <dbReference type="ARBA" id="ARBA00022741"/>
    </source>
</evidence>
<keyword evidence="6 14" id="KW-0067">ATP-binding</keyword>
<evidence type="ECO:0000313" key="14">
    <source>
        <dbReference type="EMBL" id="AZI57271.1"/>
    </source>
</evidence>
<dbReference type="Pfam" id="PF00005">
    <property type="entry name" value="ABC_tran"/>
    <property type="match status" value="1"/>
</dbReference>
<feature type="transmembrane region" description="Helical" evidence="11">
    <location>
        <begin position="107"/>
        <end position="128"/>
    </location>
</feature>
<dbReference type="Gene3D" id="3.40.50.300">
    <property type="entry name" value="P-loop containing nucleotide triphosphate hydrolases"/>
    <property type="match status" value="1"/>
</dbReference>
<dbReference type="FunFam" id="3.40.50.300:FF:000299">
    <property type="entry name" value="ABC transporter ATP-binding protein/permease"/>
    <property type="match status" value="1"/>
</dbReference>
<reference evidence="14 15" key="1">
    <citation type="submission" date="2018-11" db="EMBL/GenBank/DDBJ databases">
        <authorList>
            <person name="Da X."/>
        </authorList>
    </citation>
    <scope>NUCLEOTIDE SEQUENCE [LARGE SCALE GENOMIC DNA]</scope>
    <source>
        <strain evidence="14 15">S14-144</strain>
    </source>
</reference>
<evidence type="ECO:0000256" key="8">
    <source>
        <dbReference type="ARBA" id="ARBA00023136"/>
    </source>
</evidence>
<evidence type="ECO:0000259" key="13">
    <source>
        <dbReference type="PROSITE" id="PS50929"/>
    </source>
</evidence>
<dbReference type="InterPro" id="IPR011527">
    <property type="entry name" value="ABC1_TM_dom"/>
</dbReference>
<dbReference type="PROSITE" id="PS00211">
    <property type="entry name" value="ABC_TRANSPORTER_1"/>
    <property type="match status" value="1"/>
</dbReference>
<dbReference type="PROSITE" id="PS50893">
    <property type="entry name" value="ABC_TRANSPORTER_2"/>
    <property type="match status" value="1"/>
</dbReference>
<keyword evidence="15" id="KW-1185">Reference proteome</keyword>
<dbReference type="GO" id="GO:0005524">
    <property type="term" value="F:ATP binding"/>
    <property type="evidence" value="ECO:0007669"/>
    <property type="project" value="UniProtKB-KW"/>
</dbReference>
<keyword evidence="7 11" id="KW-1133">Transmembrane helix</keyword>
<feature type="transmembrane region" description="Helical" evidence="11">
    <location>
        <begin position="66"/>
        <end position="92"/>
    </location>
</feature>
<sequence length="627" mass="67490">MSAEIHYGGGNNEPPDQAKPLLDDRSWRGVATEDTDSDDLTRTVGVRLQARSRKLLGMLLRPHRKLALVVLLVVIVEQVAALSGPLLIAYAIDTAVPALLSGNRAPLTFALLAYLAAGIASAATRALFTAISGRISQDLLLDLRGRVFNHSQSLSLSFHEKYTSGRIISRMTSDLDTLGELLAQGVDNLVSGLLSVVVMSVALIILDAPLGLIALVAFVPIFFLTRWFQRTSLTIYRRTRTSIAALIVQFAESMNGLRAVVAFRRESRNEKIFRIENDAYAKSNGDGLIAMAVFTPGVRLIGNLSLAIVMVFGAMRVIDGATEIGVLTAFLLYLRRIYDPLDELAMFYNSFQSASAALEKLSGLLEEEPQVAEPANPVELTDPRGLVVFEQARFSYTSDTEVLPVFDLTLPAGQTVAIVGATGAGKSTVAKLLARFYDPTHGRVMLDGIALSELSTADLRRGIVMVTQESFLFSGSVADNIALGRPEATRAEIENAAEHIGAATFIRKLPDGFDTDVRKRGGRLSAGQRQLVAFARAFLADPAVLILDEATASLDIPSEQAVQAALKQVLRGRTAVIIAHRLSTVSIADRVLVMEGGAIVEDGKPDDLIAGSGRFAGLHTAWKDSLV</sequence>
<dbReference type="InterPro" id="IPR027417">
    <property type="entry name" value="P-loop_NTPase"/>
</dbReference>
<reference evidence="14 15" key="2">
    <citation type="submission" date="2018-12" db="EMBL/GenBank/DDBJ databases">
        <title>Nakamurella antarcticus sp. nov., isolated from Antarctica South Shetland Islands soil.</title>
        <authorList>
            <person name="Peng F."/>
        </authorList>
    </citation>
    <scope>NUCLEOTIDE SEQUENCE [LARGE SCALE GENOMIC DNA]</scope>
    <source>
        <strain evidence="14 15">S14-144</strain>
    </source>
</reference>
<organism evidence="14 15">
    <name type="scientific">Nakamurella antarctica</name>
    <dbReference type="NCBI Taxonomy" id="1902245"/>
    <lineage>
        <taxon>Bacteria</taxon>
        <taxon>Bacillati</taxon>
        <taxon>Actinomycetota</taxon>
        <taxon>Actinomycetes</taxon>
        <taxon>Nakamurellales</taxon>
        <taxon>Nakamurellaceae</taxon>
        <taxon>Nakamurella</taxon>
    </lineage>
</organism>
<dbReference type="PANTHER" id="PTHR43394">
    <property type="entry name" value="ATP-DEPENDENT PERMEASE MDL1, MITOCHONDRIAL"/>
    <property type="match status" value="1"/>
</dbReference>
<dbReference type="InterPro" id="IPR003439">
    <property type="entry name" value="ABC_transporter-like_ATP-bd"/>
</dbReference>
<evidence type="ECO:0000256" key="11">
    <source>
        <dbReference type="SAM" id="Phobius"/>
    </source>
</evidence>
<feature type="domain" description="ABC transmembrane type-1" evidence="13">
    <location>
        <begin position="68"/>
        <end position="353"/>
    </location>
</feature>
<dbReference type="Gene3D" id="1.20.1560.10">
    <property type="entry name" value="ABC transporter type 1, transmembrane domain"/>
    <property type="match status" value="1"/>
</dbReference>
<dbReference type="RefSeq" id="WP_124797956.1">
    <property type="nucleotide sequence ID" value="NZ_CP034170.1"/>
</dbReference>
<evidence type="ECO:0000259" key="12">
    <source>
        <dbReference type="PROSITE" id="PS50893"/>
    </source>
</evidence>
<dbReference type="PROSITE" id="PS50929">
    <property type="entry name" value="ABC_TM1F"/>
    <property type="match status" value="1"/>
</dbReference>
<comment type="similarity">
    <text evidence="9">Belongs to the ABC transporter superfamily. Lipid exporter (TC 3.A.1.106) family.</text>
</comment>
<dbReference type="Pfam" id="PF00664">
    <property type="entry name" value="ABC_membrane"/>
    <property type="match status" value="1"/>
</dbReference>
<name>A0A3G8ZU04_9ACTN</name>
<feature type="transmembrane region" description="Helical" evidence="11">
    <location>
        <begin position="212"/>
        <end position="228"/>
    </location>
</feature>
<comment type="subcellular location">
    <subcellularLocation>
        <location evidence="1">Cell membrane</location>
        <topology evidence="1">Multi-pass membrane protein</topology>
    </subcellularLocation>
</comment>
<dbReference type="KEGG" id="nak:EH165_02945"/>
<evidence type="ECO:0000256" key="2">
    <source>
        <dbReference type="ARBA" id="ARBA00022448"/>
    </source>
</evidence>
<dbReference type="InterPro" id="IPR036640">
    <property type="entry name" value="ABC1_TM_sf"/>
</dbReference>
<feature type="region of interest" description="Disordered" evidence="10">
    <location>
        <begin position="1"/>
        <end position="22"/>
    </location>
</feature>
<dbReference type="SUPFAM" id="SSF90123">
    <property type="entry name" value="ABC transporter transmembrane region"/>
    <property type="match status" value="1"/>
</dbReference>
<dbReference type="InterPro" id="IPR003593">
    <property type="entry name" value="AAA+_ATPase"/>
</dbReference>
<dbReference type="GO" id="GO:0005886">
    <property type="term" value="C:plasma membrane"/>
    <property type="evidence" value="ECO:0007669"/>
    <property type="project" value="UniProtKB-SubCell"/>
</dbReference>
<dbReference type="SMART" id="SM00382">
    <property type="entry name" value="AAA"/>
    <property type="match status" value="1"/>
</dbReference>
<feature type="transmembrane region" description="Helical" evidence="11">
    <location>
        <begin position="288"/>
        <end position="311"/>
    </location>
</feature>
<keyword evidence="3" id="KW-1003">Cell membrane</keyword>
<evidence type="ECO:0000256" key="7">
    <source>
        <dbReference type="ARBA" id="ARBA00022989"/>
    </source>
</evidence>
<evidence type="ECO:0000256" key="10">
    <source>
        <dbReference type="SAM" id="MobiDB-lite"/>
    </source>
</evidence>
<dbReference type="InterPro" id="IPR017871">
    <property type="entry name" value="ABC_transporter-like_CS"/>
</dbReference>
<dbReference type="PANTHER" id="PTHR43394:SF1">
    <property type="entry name" value="ATP-BINDING CASSETTE SUB-FAMILY B MEMBER 10, MITOCHONDRIAL"/>
    <property type="match status" value="1"/>
</dbReference>
<proteinExistence type="inferred from homology"/>
<evidence type="ECO:0000256" key="9">
    <source>
        <dbReference type="ARBA" id="ARBA00061644"/>
    </source>
</evidence>
<dbReference type="EMBL" id="CP034170">
    <property type="protein sequence ID" value="AZI57271.1"/>
    <property type="molecule type" value="Genomic_DNA"/>
</dbReference>
<dbReference type="GO" id="GO:0015421">
    <property type="term" value="F:ABC-type oligopeptide transporter activity"/>
    <property type="evidence" value="ECO:0007669"/>
    <property type="project" value="TreeGrafter"/>
</dbReference>
<dbReference type="Proteomes" id="UP000268084">
    <property type="component" value="Chromosome"/>
</dbReference>
<dbReference type="InterPro" id="IPR039421">
    <property type="entry name" value="Type_1_exporter"/>
</dbReference>
<evidence type="ECO:0000256" key="1">
    <source>
        <dbReference type="ARBA" id="ARBA00004651"/>
    </source>
</evidence>
<evidence type="ECO:0000256" key="6">
    <source>
        <dbReference type="ARBA" id="ARBA00022840"/>
    </source>
</evidence>